<organism evidence="1 2">
    <name type="scientific">Brucella intermedia 229E</name>
    <dbReference type="NCBI Taxonomy" id="1337887"/>
    <lineage>
        <taxon>Bacteria</taxon>
        <taxon>Pseudomonadati</taxon>
        <taxon>Pseudomonadota</taxon>
        <taxon>Alphaproteobacteria</taxon>
        <taxon>Hyphomicrobiales</taxon>
        <taxon>Brucellaceae</taxon>
        <taxon>Brucella/Ochrobactrum group</taxon>
        <taxon>Brucella</taxon>
    </lineage>
</organism>
<comment type="caution">
    <text evidence="1">The sequence shown here is derived from an EMBL/GenBank/DDBJ whole genome shotgun (WGS) entry which is preliminary data.</text>
</comment>
<sequence length="70" mass="6976">MVSYSLFAVCISGAGWLTGSAATGSGLKATGCGMVTAMGRSADAVVHAAATKGRQATTAIRSSDFRAFCL</sequence>
<accession>U4V5S2</accession>
<evidence type="ECO:0000313" key="2">
    <source>
        <dbReference type="Proteomes" id="UP000016842"/>
    </source>
</evidence>
<evidence type="ECO:0000313" key="1">
    <source>
        <dbReference type="EMBL" id="ERM00024.1"/>
    </source>
</evidence>
<proteinExistence type="predicted"/>
<gene>
    <name evidence="1" type="ORF">Q644_07415</name>
</gene>
<dbReference type="AlphaFoldDB" id="U4V5S2"/>
<dbReference type="EMBL" id="ASXJ01000345">
    <property type="protein sequence ID" value="ERM00024.1"/>
    <property type="molecule type" value="Genomic_DNA"/>
</dbReference>
<protein>
    <submittedName>
        <fullName evidence="1">Uncharacterized protein</fullName>
    </submittedName>
</protein>
<reference evidence="1 2" key="1">
    <citation type="journal article" date="2014" name="FEMS Microbiol. Lett.">
        <title>Genome sequencing analysis reveals virulence-related gene content of Ochrobactrum intermedium strain 229E, a urease-positive strain isolated from the human gastric niche.</title>
        <authorList>
            <person name="Kulkarni G.J."/>
            <person name="Shetty S."/>
            <person name="Dharne M.S."/>
            <person name="Shouche Y.S."/>
        </authorList>
    </citation>
    <scope>NUCLEOTIDE SEQUENCE [LARGE SCALE GENOMIC DNA]</scope>
    <source>
        <strain evidence="1 2">229E</strain>
    </source>
</reference>
<name>U4V5S2_9HYPH</name>
<dbReference type="Proteomes" id="UP000016842">
    <property type="component" value="Unassembled WGS sequence"/>
</dbReference>